<dbReference type="EMBL" id="FMUR01000005">
    <property type="protein sequence ID" value="SCX94863.1"/>
    <property type="molecule type" value="Genomic_DNA"/>
</dbReference>
<gene>
    <name evidence="2" type="ORF">SAMN02910451_00868</name>
</gene>
<dbReference type="PANTHER" id="PTHR46401:SF2">
    <property type="entry name" value="GLYCOSYLTRANSFERASE WBBK-RELATED"/>
    <property type="match status" value="1"/>
</dbReference>
<dbReference type="Proteomes" id="UP000183047">
    <property type="component" value="Unassembled WGS sequence"/>
</dbReference>
<dbReference type="GO" id="GO:0009103">
    <property type="term" value="P:lipopolysaccharide biosynthetic process"/>
    <property type="evidence" value="ECO:0007669"/>
    <property type="project" value="TreeGrafter"/>
</dbReference>
<name>A0A1G5BXL9_9FIRM</name>
<protein>
    <submittedName>
        <fullName evidence="2">Glycosyltransferase involved in cell wall bisynthesis</fullName>
    </submittedName>
</protein>
<dbReference type="OrthoDB" id="9790710at2"/>
<dbReference type="PANTHER" id="PTHR46401">
    <property type="entry name" value="GLYCOSYLTRANSFERASE WBBK-RELATED"/>
    <property type="match status" value="1"/>
</dbReference>
<evidence type="ECO:0000313" key="2">
    <source>
        <dbReference type="EMBL" id="SCX94863.1"/>
    </source>
</evidence>
<organism evidence="2 3">
    <name type="scientific">Butyrivibrio hungatei</name>
    <dbReference type="NCBI Taxonomy" id="185008"/>
    <lineage>
        <taxon>Bacteria</taxon>
        <taxon>Bacillati</taxon>
        <taxon>Bacillota</taxon>
        <taxon>Clostridia</taxon>
        <taxon>Lachnospirales</taxon>
        <taxon>Lachnospiraceae</taxon>
        <taxon>Butyrivibrio</taxon>
    </lineage>
</organism>
<dbReference type="Gene3D" id="3.40.50.2000">
    <property type="entry name" value="Glycogen Phosphorylase B"/>
    <property type="match status" value="1"/>
</dbReference>
<dbReference type="GO" id="GO:0016757">
    <property type="term" value="F:glycosyltransferase activity"/>
    <property type="evidence" value="ECO:0007669"/>
    <property type="project" value="TreeGrafter"/>
</dbReference>
<evidence type="ECO:0000313" key="3">
    <source>
        <dbReference type="Proteomes" id="UP000183047"/>
    </source>
</evidence>
<keyword evidence="3" id="KW-1185">Reference proteome</keyword>
<reference evidence="3" key="1">
    <citation type="submission" date="2016-10" db="EMBL/GenBank/DDBJ databases">
        <authorList>
            <person name="Varghese N."/>
            <person name="Submissions S."/>
        </authorList>
    </citation>
    <scope>NUCLEOTIDE SEQUENCE [LARGE SCALE GENOMIC DNA]</scope>
    <source>
        <strain evidence="3">XBD2006</strain>
    </source>
</reference>
<evidence type="ECO:0000256" key="1">
    <source>
        <dbReference type="ARBA" id="ARBA00022679"/>
    </source>
</evidence>
<sequence>MLNDLVKGKRVLFITTRNIDYIRNSQEKKLLEKNAESVEFIYSTKHSYPLRLLDIYGNIVYEKVKGLFHKGKIYDCNIVFIGFAPQLVLPVFKSFFHEKKIIIDFFISVYDTMICDRQKFRDGGVIAKICKFFDEITLRFSDYVITDTKAQADFFIKELGAVSEKIETIYLEADEKIYYPRTQVKSDELKDKFVVLYFGSILPLQGVDVVLETIRKLKGRDDIFFDIIGPIPQSLQKPIQSNVRYTDWLSQEELAERIASADLCLAGHFNGSIAKADRTIPGKAYIYEAMKKKMILGNSSANRELFREDAMHGFVTMGDSNEMCRLLPEYINKNEREQSKIAY</sequence>
<dbReference type="SUPFAM" id="SSF53756">
    <property type="entry name" value="UDP-Glycosyltransferase/glycogen phosphorylase"/>
    <property type="match status" value="1"/>
</dbReference>
<proteinExistence type="predicted"/>
<keyword evidence="1 2" id="KW-0808">Transferase</keyword>
<accession>A0A1G5BXL9</accession>
<dbReference type="AlphaFoldDB" id="A0A1G5BXL9"/>